<dbReference type="InterPro" id="IPR012677">
    <property type="entry name" value="Nucleotide-bd_a/b_plait_sf"/>
</dbReference>
<proteinExistence type="predicted"/>
<comment type="caution">
    <text evidence="1">The sequence shown here is derived from an EMBL/GenBank/DDBJ whole genome shotgun (WGS) entry which is preliminary data.</text>
</comment>
<dbReference type="InterPro" id="IPR036691">
    <property type="entry name" value="Endo/exonu/phosph_ase_sf"/>
</dbReference>
<dbReference type="Gene3D" id="3.60.10.10">
    <property type="entry name" value="Endonuclease/exonuclease/phosphatase"/>
    <property type="match status" value="1"/>
</dbReference>
<reference evidence="1" key="2">
    <citation type="submission" date="2022-01" db="EMBL/GenBank/DDBJ databases">
        <authorList>
            <person name="Yamashiro T."/>
            <person name="Shiraishi A."/>
            <person name="Satake H."/>
            <person name="Nakayama K."/>
        </authorList>
    </citation>
    <scope>NUCLEOTIDE SEQUENCE</scope>
</reference>
<dbReference type="Gene3D" id="3.30.70.330">
    <property type="match status" value="1"/>
</dbReference>
<evidence type="ECO:0000313" key="2">
    <source>
        <dbReference type="Proteomes" id="UP001151760"/>
    </source>
</evidence>
<dbReference type="CDD" id="cd00590">
    <property type="entry name" value="RRM_SF"/>
    <property type="match status" value="1"/>
</dbReference>
<dbReference type="SUPFAM" id="SSF56219">
    <property type="entry name" value="DNase I-like"/>
    <property type="match status" value="1"/>
</dbReference>
<keyword evidence="1" id="KW-0808">Transferase</keyword>
<gene>
    <name evidence="1" type="ORF">Tco_1058523</name>
</gene>
<accession>A0ABQ5H8K7</accession>
<dbReference type="GO" id="GO:0003964">
    <property type="term" value="F:RNA-directed DNA polymerase activity"/>
    <property type="evidence" value="ECO:0007669"/>
    <property type="project" value="UniProtKB-KW"/>
</dbReference>
<dbReference type="Proteomes" id="UP001151760">
    <property type="component" value="Unassembled WGS sequence"/>
</dbReference>
<dbReference type="PANTHER" id="PTHR33710:SF64">
    <property type="entry name" value="ENDONUCLEASE_EXONUCLEASE_PHOSPHATASE DOMAIN-CONTAINING PROTEIN"/>
    <property type="match status" value="1"/>
</dbReference>
<keyword evidence="1" id="KW-0695">RNA-directed DNA polymerase</keyword>
<name>A0ABQ5H8K7_9ASTR</name>
<evidence type="ECO:0000313" key="1">
    <source>
        <dbReference type="EMBL" id="GJT84181.1"/>
    </source>
</evidence>
<dbReference type="SUPFAM" id="SSF54928">
    <property type="entry name" value="RNA-binding domain, RBD"/>
    <property type="match status" value="1"/>
</dbReference>
<protein>
    <submittedName>
        <fullName evidence="1">RNA-directed DNA polymerase, eukaryota, reverse transcriptase zinc-binding domain protein</fullName>
    </submittedName>
</protein>
<dbReference type="EMBL" id="BQNB010019332">
    <property type="protein sequence ID" value="GJT84181.1"/>
    <property type="molecule type" value="Genomic_DNA"/>
</dbReference>
<dbReference type="PANTHER" id="PTHR33710">
    <property type="entry name" value="BNAC02G09200D PROTEIN"/>
    <property type="match status" value="1"/>
</dbReference>
<organism evidence="1 2">
    <name type="scientific">Tanacetum coccineum</name>
    <dbReference type="NCBI Taxonomy" id="301880"/>
    <lineage>
        <taxon>Eukaryota</taxon>
        <taxon>Viridiplantae</taxon>
        <taxon>Streptophyta</taxon>
        <taxon>Embryophyta</taxon>
        <taxon>Tracheophyta</taxon>
        <taxon>Spermatophyta</taxon>
        <taxon>Magnoliopsida</taxon>
        <taxon>eudicotyledons</taxon>
        <taxon>Gunneridae</taxon>
        <taxon>Pentapetalae</taxon>
        <taxon>asterids</taxon>
        <taxon>campanulids</taxon>
        <taxon>Asterales</taxon>
        <taxon>Asteraceae</taxon>
        <taxon>Asteroideae</taxon>
        <taxon>Anthemideae</taxon>
        <taxon>Anthemidinae</taxon>
        <taxon>Tanacetum</taxon>
    </lineage>
</organism>
<keyword evidence="1" id="KW-0548">Nucleotidyltransferase</keyword>
<sequence length="645" mass="73771">MGKQSFTTDDKEWTWIFNIKNPISKPINNPYQKDLERVASSFYVSNLPDSLDAKGLWNACVSYDRLVDAYIANKRSIGGKRFGFIHFLGIKDDYEFVRSLSNIWIGSFDLYVSVARYQRKNQSGTQPNHHVPVMNSNPKNYQNPNVVPYQTLIPPITQPLFALVLHPKKATPAITPLVIPVRTTSLKDQDFITIEDSSTVILLKVKDVESMGNIYAIYKNACFLDLSSNNVEGLWIWIQFPSSKSCLKFQENPSLKTFYSIAKSPYPSFKVDEPEDSIAMSAGRMLITTKSHKHISEKVLVEDTSSNIDVNKVVKDAEVANSVEDDSIDDLNDLNENLNNLGHDFMDMENLENAFPVQPDTLIKEENFAQHEIQKDKEDPQTKSALWNKLADLMHNHNGKIILFGDLNVVRNEQEKFGSIFSSHKAGHFIAFIDSSGLIDLPIGGCHYTWMNKAVTKLSKLDRFLISDDILEAIPDIHITALDRLWSDHTPILFYVKKSNFGPSPFKLYNSWLLRDGFNDLIRSTWSSMENHSNDRSHMSHEKLRSIKGSIKQGHNNIKINDRNKRLEALNDLKFIDKKIDEGPANENDHENRIKLLQDIDNLDNLEAHRIINQKRRSQSITGIMHDGTWIIDLTRSFSPLFIYK</sequence>
<keyword evidence="2" id="KW-1185">Reference proteome</keyword>
<dbReference type="InterPro" id="IPR035979">
    <property type="entry name" value="RBD_domain_sf"/>
</dbReference>
<reference evidence="1" key="1">
    <citation type="journal article" date="2022" name="Int. J. Mol. Sci.">
        <title>Draft Genome of Tanacetum Coccineum: Genomic Comparison of Closely Related Tanacetum-Family Plants.</title>
        <authorList>
            <person name="Yamashiro T."/>
            <person name="Shiraishi A."/>
            <person name="Nakayama K."/>
            <person name="Satake H."/>
        </authorList>
    </citation>
    <scope>NUCLEOTIDE SEQUENCE</scope>
</reference>